<gene>
    <name evidence="5" type="ORF">WJX75_001748</name>
</gene>
<dbReference type="SUPFAM" id="SSF48371">
    <property type="entry name" value="ARM repeat"/>
    <property type="match status" value="1"/>
</dbReference>
<feature type="domain" description="PH" evidence="3">
    <location>
        <begin position="1"/>
        <end position="99"/>
    </location>
</feature>
<dbReference type="InterPro" id="IPR015425">
    <property type="entry name" value="FH2_Formin"/>
</dbReference>
<dbReference type="SMART" id="SM00498">
    <property type="entry name" value="FH2"/>
    <property type="match status" value="1"/>
</dbReference>
<dbReference type="PROSITE" id="PS50003">
    <property type="entry name" value="PH_DOMAIN"/>
    <property type="match status" value="1"/>
</dbReference>
<dbReference type="Pfam" id="PF06371">
    <property type="entry name" value="Drf_GBD"/>
    <property type="match status" value="1"/>
</dbReference>
<dbReference type="Gene3D" id="2.30.29.30">
    <property type="entry name" value="Pleckstrin-homology domain (PH domain)/Phosphotyrosine-binding domain (PTB)"/>
    <property type="match status" value="1"/>
</dbReference>
<feature type="region of interest" description="Disordered" evidence="2">
    <location>
        <begin position="1098"/>
        <end position="1152"/>
    </location>
</feature>
<feature type="compositionally biased region" description="Gly residues" evidence="2">
    <location>
        <begin position="210"/>
        <end position="220"/>
    </location>
</feature>
<dbReference type="InterPro" id="IPR011993">
    <property type="entry name" value="PH-like_dom_sf"/>
</dbReference>
<comment type="caution">
    <text evidence="5">The sequence shown here is derived from an EMBL/GenBank/DDBJ whole genome shotgun (WGS) entry which is preliminary data.</text>
</comment>
<dbReference type="PANTHER" id="PTHR45725:SF1">
    <property type="entry name" value="DISHEVELLED ASSOCIATED ACTIVATOR OF MORPHOGENESIS, ISOFORM D"/>
    <property type="match status" value="1"/>
</dbReference>
<comment type="similarity">
    <text evidence="1">Belongs to the formin-like family.</text>
</comment>
<evidence type="ECO:0000256" key="1">
    <source>
        <dbReference type="RuleBase" id="RU361260"/>
    </source>
</evidence>
<dbReference type="CDD" id="cd00821">
    <property type="entry name" value="PH"/>
    <property type="match status" value="1"/>
</dbReference>
<dbReference type="SUPFAM" id="SSF50729">
    <property type="entry name" value="PH domain-like"/>
    <property type="match status" value="1"/>
</dbReference>
<accession>A0ABR2Z2E7</accession>
<evidence type="ECO:0000259" key="3">
    <source>
        <dbReference type="PROSITE" id="PS50003"/>
    </source>
</evidence>
<feature type="region of interest" description="Disordered" evidence="2">
    <location>
        <begin position="672"/>
        <end position="718"/>
    </location>
</feature>
<dbReference type="Pfam" id="PF00169">
    <property type="entry name" value="PH"/>
    <property type="match status" value="1"/>
</dbReference>
<dbReference type="Pfam" id="PF02181">
    <property type="entry name" value="FH2"/>
    <property type="match status" value="1"/>
</dbReference>
<sequence>MQQQEGYLYKRGDVVKKWNLRYFVLYAAPQPFLVYYRKVGEAAANTLKLSCANVTVSSTVKGGTLFPFTVEASGEKYELAATTQQDRCRWVDQLMQASARGSPGASPLVVAETNGSGHLLAPSPLGLRKSSDHAEPQLLGSPLASPSGRRHSTGQEALGSPSKLRRIALDFSSPQQSPHGPTRTSSPALPRRSGTPCAAASRSPFPEGRPGSGSNGGESPGWGQSLRSPSGHHKRSSLLAAISSSIRNVIVPPIPSDIASSMSDDSHESGMTAFSAYTANLRPLRGTGTPTAGLSKPAFGGGLAADSLLEQFDRAQQYVARHKEDFSADRLDSLQGWAEAAKSGQRGNDSTLAAAAMFVVQVTQANKLWASEHDTAFISPDAMMRDVQRCPSVRCLMDLKDCLDFCSTSWVSLFCQLGGADLLLQALDAHAEAAEEAGGGEACEALLASLQCVHALMSGAAGMRGMLAVDGCMPRVCALLAHSHTDAAKLVVEMLIKLCLFSADGYRLAVKGLLGESVTETVPGPTALELAPAAQKAPSSVPPPPPPPPPPLKAAAPGSDGPESKGDSGEGAHKLPEQCSSLVALLKVDAAGRGADFELCDHIISFMNAALTSPEAQANLPLRKRFTNALLDKGLLNVLADIYSLLDPYMNASIDVLRANVKDVIAGPKPAAVPPAPAMAPTKRPAPPPPPPKGMLKGPARALPPPKARADPGPRPGRKMKSFFWDKLPDNRIEGTFWAAHQPAYSCLNIPEVEELFEAVQLQNARLKESAVKQLTVLELKRATAIGIRMAGLKVHWSKAADAVMRLDPQLLASADDAATVLACVPTMEERSMFEAYLRSSGRAEALSDAERFCLDLIKVPRIQERLATFASSFEARAQLQEAVAVLQAHMAAYAELAGSGSFRAALTSALALGNFLNHGGRLGQAAGFRLKNLPKLQDTRSRDGKTTLLRYIAEQLCTKDSPHALLSDEAPHIVSPALQTSLSEVSEMLEKVGAAAAAMAQKAERTPPHASLCLHVDGEWVTVQLLPDNYHDTMTRSLKEVRGRLEEARGTLQEARTGFGKLVAYFGENSAALASDGDFWRDVTAFVHAFSRAQREIMQQRQEQERRQARQQKQAVRAPAKPAERAPGDINTQTDQNVPSRTLGVSADEPHDIGSPAAAREPGGKGIEVHASAGIYTDDGEKGFLGKARGRVASDSESLIDSAEDLEHLLGQLVGRAEGLHGNARALAT</sequence>
<protein>
    <recommendedName>
        <fullName evidence="1">Formin-like protein</fullName>
    </recommendedName>
</protein>
<dbReference type="Gene3D" id="1.20.58.2220">
    <property type="entry name" value="Formin, FH2 domain"/>
    <property type="match status" value="1"/>
</dbReference>
<evidence type="ECO:0000259" key="4">
    <source>
        <dbReference type="PROSITE" id="PS51444"/>
    </source>
</evidence>
<dbReference type="EMBL" id="JALJOT010000001">
    <property type="protein sequence ID" value="KAK9918152.1"/>
    <property type="molecule type" value="Genomic_DNA"/>
</dbReference>
<evidence type="ECO:0000313" key="6">
    <source>
        <dbReference type="Proteomes" id="UP001491310"/>
    </source>
</evidence>
<proteinExistence type="inferred from homology"/>
<feature type="compositionally biased region" description="Polar residues" evidence="2">
    <location>
        <begin position="172"/>
        <end position="187"/>
    </location>
</feature>
<feature type="compositionally biased region" description="Low complexity" evidence="2">
    <location>
        <begin position="1112"/>
        <end position="1121"/>
    </location>
</feature>
<dbReference type="InterPro" id="IPR001849">
    <property type="entry name" value="PH_domain"/>
</dbReference>
<feature type="region of interest" description="Disordered" evidence="2">
    <location>
        <begin position="532"/>
        <end position="573"/>
    </location>
</feature>
<dbReference type="SUPFAM" id="SSF101447">
    <property type="entry name" value="Formin homology 2 domain (FH2 domain)"/>
    <property type="match status" value="1"/>
</dbReference>
<name>A0ABR2Z2E7_9CHLO</name>
<organism evidence="5 6">
    <name type="scientific">Coccomyxa subellipsoidea</name>
    <dbReference type="NCBI Taxonomy" id="248742"/>
    <lineage>
        <taxon>Eukaryota</taxon>
        <taxon>Viridiplantae</taxon>
        <taxon>Chlorophyta</taxon>
        <taxon>core chlorophytes</taxon>
        <taxon>Trebouxiophyceae</taxon>
        <taxon>Trebouxiophyceae incertae sedis</taxon>
        <taxon>Coccomyxaceae</taxon>
        <taxon>Coccomyxa</taxon>
    </lineage>
</organism>
<dbReference type="PANTHER" id="PTHR45725">
    <property type="entry name" value="FORMIN HOMOLOGY 2 FAMILY MEMBER"/>
    <property type="match status" value="1"/>
</dbReference>
<dbReference type="InterPro" id="IPR051425">
    <property type="entry name" value="Formin_Homology"/>
</dbReference>
<dbReference type="Gene3D" id="1.25.10.10">
    <property type="entry name" value="Leucine-rich Repeat Variant"/>
    <property type="match status" value="1"/>
</dbReference>
<keyword evidence="6" id="KW-1185">Reference proteome</keyword>
<feature type="compositionally biased region" description="Pro residues" evidence="2">
    <location>
        <begin position="540"/>
        <end position="552"/>
    </location>
</feature>
<dbReference type="InterPro" id="IPR016024">
    <property type="entry name" value="ARM-type_fold"/>
</dbReference>
<dbReference type="SMART" id="SM00233">
    <property type="entry name" value="PH"/>
    <property type="match status" value="1"/>
</dbReference>
<feature type="domain" description="FH2" evidence="4">
    <location>
        <begin position="710"/>
        <end position="1117"/>
    </location>
</feature>
<feature type="compositionally biased region" description="Pro residues" evidence="2">
    <location>
        <begin position="672"/>
        <end position="693"/>
    </location>
</feature>
<dbReference type="Proteomes" id="UP001491310">
    <property type="component" value="Unassembled WGS sequence"/>
</dbReference>
<dbReference type="PROSITE" id="PS51444">
    <property type="entry name" value="FH2"/>
    <property type="match status" value="1"/>
</dbReference>
<evidence type="ECO:0000256" key="2">
    <source>
        <dbReference type="SAM" id="MobiDB-lite"/>
    </source>
</evidence>
<feature type="compositionally biased region" description="Polar residues" evidence="2">
    <location>
        <begin position="1131"/>
        <end position="1141"/>
    </location>
</feature>
<feature type="region of interest" description="Disordered" evidence="2">
    <location>
        <begin position="120"/>
        <end position="236"/>
    </location>
</feature>
<feature type="compositionally biased region" description="Basic and acidic residues" evidence="2">
    <location>
        <begin position="562"/>
        <end position="573"/>
    </location>
</feature>
<dbReference type="InterPro" id="IPR010473">
    <property type="entry name" value="GTPase-bd"/>
</dbReference>
<dbReference type="InterPro" id="IPR042201">
    <property type="entry name" value="FH2_Formin_sf"/>
</dbReference>
<evidence type="ECO:0000313" key="5">
    <source>
        <dbReference type="EMBL" id="KAK9918152.1"/>
    </source>
</evidence>
<reference evidence="5 6" key="1">
    <citation type="journal article" date="2024" name="Nat. Commun.">
        <title>Phylogenomics reveals the evolutionary origins of lichenization in chlorophyte algae.</title>
        <authorList>
            <person name="Puginier C."/>
            <person name="Libourel C."/>
            <person name="Otte J."/>
            <person name="Skaloud P."/>
            <person name="Haon M."/>
            <person name="Grisel S."/>
            <person name="Petersen M."/>
            <person name="Berrin J.G."/>
            <person name="Delaux P.M."/>
            <person name="Dal Grande F."/>
            <person name="Keller J."/>
        </authorList>
    </citation>
    <scope>NUCLEOTIDE SEQUENCE [LARGE SCALE GENOMIC DNA]</scope>
    <source>
        <strain evidence="5 6">SAG 216-7</strain>
    </source>
</reference>
<dbReference type="InterPro" id="IPR011989">
    <property type="entry name" value="ARM-like"/>
</dbReference>